<evidence type="ECO:0000313" key="1">
    <source>
        <dbReference type="EMBL" id="EDO61110.1"/>
    </source>
</evidence>
<reference evidence="1 2" key="1">
    <citation type="submission" date="2007-08" db="EMBL/GenBank/DDBJ databases">
        <title>Draft genome sequence of Clostridium leptum (DSM 753).</title>
        <authorList>
            <person name="Sudarsanam P."/>
            <person name="Ley R."/>
            <person name="Guruge J."/>
            <person name="Turnbaugh P.J."/>
            <person name="Mahowald M."/>
            <person name="Liep D."/>
            <person name="Gordon J."/>
        </authorList>
    </citation>
    <scope>NUCLEOTIDE SEQUENCE [LARGE SCALE GENOMIC DNA]</scope>
    <source>
        <strain evidence="1 2">DSM 753</strain>
    </source>
</reference>
<reference evidence="1 2" key="2">
    <citation type="submission" date="2007-08" db="EMBL/GenBank/DDBJ databases">
        <authorList>
            <person name="Fulton L."/>
            <person name="Clifton S."/>
            <person name="Fulton B."/>
            <person name="Xu J."/>
            <person name="Minx P."/>
            <person name="Pepin K.H."/>
            <person name="Johnson M."/>
            <person name="Thiruvilangam P."/>
            <person name="Bhonagiri V."/>
            <person name="Nash W.E."/>
            <person name="Wang C."/>
            <person name="Mardis E.R."/>
            <person name="Wilson R.K."/>
        </authorList>
    </citation>
    <scope>NUCLEOTIDE SEQUENCE [LARGE SCALE GENOMIC DNA]</scope>
    <source>
        <strain evidence="1 2">DSM 753</strain>
    </source>
</reference>
<organism evidence="1 2">
    <name type="scientific">[Clostridium] leptum DSM 753</name>
    <dbReference type="NCBI Taxonomy" id="428125"/>
    <lineage>
        <taxon>Bacteria</taxon>
        <taxon>Bacillati</taxon>
        <taxon>Bacillota</taxon>
        <taxon>Clostridia</taxon>
        <taxon>Eubacteriales</taxon>
        <taxon>Oscillospiraceae</taxon>
        <taxon>Oscillospiraceae incertae sedis</taxon>
    </lineage>
</organism>
<sequence length="36" mass="4176">MADARIFRGTPSGAAQLKKFREFDSRLRKPVSRIRL</sequence>
<dbReference type="EMBL" id="ABCB02000019">
    <property type="protein sequence ID" value="EDO61110.1"/>
    <property type="molecule type" value="Genomic_DNA"/>
</dbReference>
<name>A7VVW0_9FIRM</name>
<dbReference type="HOGENOM" id="CLU_3355470_0_0_9"/>
<comment type="caution">
    <text evidence="1">The sequence shown here is derived from an EMBL/GenBank/DDBJ whole genome shotgun (WGS) entry which is preliminary data.</text>
</comment>
<dbReference type="AlphaFoldDB" id="A7VVW0"/>
<proteinExistence type="predicted"/>
<dbReference type="Proteomes" id="UP000003490">
    <property type="component" value="Unassembled WGS sequence"/>
</dbReference>
<gene>
    <name evidence="1" type="ORF">CLOLEP_02723</name>
</gene>
<protein>
    <submittedName>
        <fullName evidence="1">Uncharacterized protein</fullName>
    </submittedName>
</protein>
<accession>A7VVW0</accession>
<evidence type="ECO:0000313" key="2">
    <source>
        <dbReference type="Proteomes" id="UP000003490"/>
    </source>
</evidence>